<dbReference type="RefSeq" id="WP_211468973.1">
    <property type="nucleotide sequence ID" value="NZ_JAGSXH010000055.1"/>
</dbReference>
<protein>
    <submittedName>
        <fullName evidence="8">FHA domain-containing protein</fullName>
    </submittedName>
</protein>
<feature type="domain" description="FtsK" evidence="7">
    <location>
        <begin position="1030"/>
        <end position="1246"/>
    </location>
</feature>
<feature type="binding site" evidence="4">
    <location>
        <begin position="1046"/>
        <end position="1053"/>
    </location>
    <ligand>
        <name>ATP</name>
        <dbReference type="ChEBI" id="CHEBI:30616"/>
    </ligand>
</feature>
<evidence type="ECO:0000256" key="2">
    <source>
        <dbReference type="ARBA" id="ARBA00022741"/>
    </source>
</evidence>
<dbReference type="CDD" id="cd01127">
    <property type="entry name" value="TrwB_TraG_TraD_VirD4"/>
    <property type="match status" value="1"/>
</dbReference>
<evidence type="ECO:0000256" key="1">
    <source>
        <dbReference type="ARBA" id="ARBA00022553"/>
    </source>
</evidence>
<dbReference type="SMART" id="SM00240">
    <property type="entry name" value="FHA"/>
    <property type="match status" value="1"/>
</dbReference>
<dbReference type="SMART" id="SM00382">
    <property type="entry name" value="AAA"/>
    <property type="match status" value="3"/>
</dbReference>
<feature type="region of interest" description="Disordered" evidence="5">
    <location>
        <begin position="227"/>
        <end position="261"/>
    </location>
</feature>
<gene>
    <name evidence="8" type="ORF">KGA66_16255</name>
</gene>
<dbReference type="CDD" id="cd00060">
    <property type="entry name" value="FHA"/>
    <property type="match status" value="1"/>
</dbReference>
<dbReference type="InterPro" id="IPR027417">
    <property type="entry name" value="P-loop_NTPase"/>
</dbReference>
<dbReference type="InterPro" id="IPR050206">
    <property type="entry name" value="FtsK/SpoIIIE/SftA"/>
</dbReference>
<dbReference type="Gene3D" id="3.40.50.300">
    <property type="entry name" value="P-loop containing nucleotide triphosphate hydrolases"/>
    <property type="match status" value="3"/>
</dbReference>
<keyword evidence="9" id="KW-1185">Reference proteome</keyword>
<evidence type="ECO:0000313" key="8">
    <source>
        <dbReference type="EMBL" id="MBS2964610.1"/>
    </source>
</evidence>
<dbReference type="InterPro" id="IPR003593">
    <property type="entry name" value="AAA+_ATPase"/>
</dbReference>
<feature type="domain" description="FtsK" evidence="7">
    <location>
        <begin position="671"/>
        <end position="865"/>
    </location>
</feature>
<dbReference type="SUPFAM" id="SSF49879">
    <property type="entry name" value="SMAD/FHA domain"/>
    <property type="match status" value="1"/>
</dbReference>
<evidence type="ECO:0000256" key="3">
    <source>
        <dbReference type="ARBA" id="ARBA00022840"/>
    </source>
</evidence>
<feature type="compositionally biased region" description="Low complexity" evidence="5">
    <location>
        <begin position="927"/>
        <end position="953"/>
    </location>
</feature>
<dbReference type="InterPro" id="IPR002543">
    <property type="entry name" value="FtsK_dom"/>
</dbReference>
<evidence type="ECO:0000256" key="5">
    <source>
        <dbReference type="SAM" id="MobiDB-lite"/>
    </source>
</evidence>
<feature type="binding site" evidence="4">
    <location>
        <begin position="690"/>
        <end position="697"/>
    </location>
    <ligand>
        <name>ATP</name>
        <dbReference type="ChEBI" id="CHEBI:30616"/>
    </ligand>
</feature>
<dbReference type="GO" id="GO:0003677">
    <property type="term" value="F:DNA binding"/>
    <property type="evidence" value="ECO:0007669"/>
    <property type="project" value="InterPro"/>
</dbReference>
<proteinExistence type="predicted"/>
<dbReference type="PROSITE" id="PS50901">
    <property type="entry name" value="FTSK"/>
    <property type="match status" value="2"/>
</dbReference>
<dbReference type="PROSITE" id="PS50006">
    <property type="entry name" value="FHA_DOMAIN"/>
    <property type="match status" value="1"/>
</dbReference>
<feature type="region of interest" description="Disordered" evidence="5">
    <location>
        <begin position="927"/>
        <end position="955"/>
    </location>
</feature>
<reference evidence="8" key="1">
    <citation type="submission" date="2021-04" db="EMBL/GenBank/DDBJ databases">
        <title>Genome based classification of Actinospica acidithermotolerans sp. nov., an actinobacterium isolated from an Indonesian hot spring.</title>
        <authorList>
            <person name="Kusuma A.B."/>
            <person name="Putra K.E."/>
            <person name="Nafisah S."/>
            <person name="Loh J."/>
            <person name="Nouioui I."/>
            <person name="Goodfellow M."/>
        </authorList>
    </citation>
    <scope>NUCLEOTIDE SEQUENCE</scope>
    <source>
        <strain evidence="8">DSM 45618</strain>
    </source>
</reference>
<feature type="domain" description="FHA" evidence="6">
    <location>
        <begin position="139"/>
        <end position="189"/>
    </location>
</feature>
<keyword evidence="1" id="KW-0597">Phosphoprotein</keyword>
<keyword evidence="2 4" id="KW-0547">Nucleotide-binding</keyword>
<evidence type="ECO:0000259" key="7">
    <source>
        <dbReference type="PROSITE" id="PS50901"/>
    </source>
</evidence>
<dbReference type="InterPro" id="IPR000253">
    <property type="entry name" value="FHA_dom"/>
</dbReference>
<dbReference type="Gene3D" id="2.60.200.20">
    <property type="match status" value="1"/>
</dbReference>
<dbReference type="Pfam" id="PF00498">
    <property type="entry name" value="FHA"/>
    <property type="match status" value="1"/>
</dbReference>
<feature type="region of interest" description="Disordered" evidence="5">
    <location>
        <begin position="1528"/>
        <end position="1562"/>
    </location>
</feature>
<dbReference type="SUPFAM" id="SSF52540">
    <property type="entry name" value="P-loop containing nucleoside triphosphate hydrolases"/>
    <property type="match status" value="2"/>
</dbReference>
<dbReference type="PANTHER" id="PTHR22683">
    <property type="entry name" value="SPORULATION PROTEIN RELATED"/>
    <property type="match status" value="1"/>
</dbReference>
<feature type="compositionally biased region" description="Basic and acidic residues" evidence="5">
    <location>
        <begin position="1545"/>
        <end position="1562"/>
    </location>
</feature>
<comment type="caution">
    <text evidence="8">The sequence shown here is derived from an EMBL/GenBank/DDBJ whole genome shotgun (WGS) entry which is preliminary data.</text>
</comment>
<accession>A0A8J7WPT2</accession>
<dbReference type="PANTHER" id="PTHR22683:SF1">
    <property type="entry name" value="TYPE VII SECRETION SYSTEM PROTEIN ESSC"/>
    <property type="match status" value="1"/>
</dbReference>
<keyword evidence="3 4" id="KW-0067">ATP-binding</keyword>
<feature type="region of interest" description="Disordered" evidence="5">
    <location>
        <begin position="1132"/>
        <end position="1162"/>
    </location>
</feature>
<dbReference type="GO" id="GO:0005524">
    <property type="term" value="F:ATP binding"/>
    <property type="evidence" value="ECO:0007669"/>
    <property type="project" value="UniProtKB-UniRule"/>
</dbReference>
<feature type="compositionally biased region" description="Polar residues" evidence="5">
    <location>
        <begin position="1138"/>
        <end position="1148"/>
    </location>
</feature>
<organism evidence="8 9">
    <name type="scientific">Actinocrinis puniceicyclus</name>
    <dbReference type="NCBI Taxonomy" id="977794"/>
    <lineage>
        <taxon>Bacteria</taxon>
        <taxon>Bacillati</taxon>
        <taxon>Actinomycetota</taxon>
        <taxon>Actinomycetes</taxon>
        <taxon>Catenulisporales</taxon>
        <taxon>Actinospicaceae</taxon>
        <taxon>Actinocrinis</taxon>
    </lineage>
</organism>
<dbReference type="Pfam" id="PF01580">
    <property type="entry name" value="FtsK_SpoIIIE"/>
    <property type="match status" value="2"/>
</dbReference>
<evidence type="ECO:0000259" key="6">
    <source>
        <dbReference type="PROSITE" id="PS50006"/>
    </source>
</evidence>
<evidence type="ECO:0000256" key="4">
    <source>
        <dbReference type="PROSITE-ProRule" id="PRU00289"/>
    </source>
</evidence>
<name>A0A8J7WPT2_9ACTN</name>
<dbReference type="InterPro" id="IPR008984">
    <property type="entry name" value="SMAD_FHA_dom_sf"/>
</dbReference>
<dbReference type="Proteomes" id="UP000677913">
    <property type="component" value="Unassembled WGS sequence"/>
</dbReference>
<dbReference type="EMBL" id="JAGSXH010000055">
    <property type="protein sequence ID" value="MBS2964610.1"/>
    <property type="molecule type" value="Genomic_DNA"/>
</dbReference>
<evidence type="ECO:0000313" key="9">
    <source>
        <dbReference type="Proteomes" id="UP000677913"/>
    </source>
</evidence>
<sequence>MRFVHRDAGVERELEVRLGRPDAVVGDLAAALGAPGGRLFVDGRETLPGTPLTGSGLVMGAQVELVSRAGRGSGPGPGSWGDVERAASVNTESADTASANAESTRTVSSRTAVIDPGAVLRIIGGLDAGLSAALAPGRFRLGRGEEADIRVACRDVSRLHCEIDVDERGGVTVTDLGSSNGTDVNGTRLTAPARIGPHDVVCAAGRVPFRVLPADALEPVQHIDPAREAGPAGTLPFNRPPRVAGPAASPPIRLPEPPRRTEGQPLRISALITPLVLAGAMVLVLKDPAYALIALFSPLIMLGTMIEDRAKGRLSLRRGKREYAARLAGAREQLAARRAQQIARLHAQFPDPAELCHRASAPGLRLWERRRGAADFLHVSAGLADQRWTPPVERGRRGEHEIDDTLAAALAAAQELPQVPVAVDLRGGGVLGLEGDRAAALAAARSLLCQAVTASGPADVAVAVFVDEDRVADWDWTKWLPHGADSRSGSSRLVAVGAERCEALARSLLSEFGAAGTGREADQNTAGTPVLLAVVDGATLLEGRPCALRDLLGGRAGQVAGIVLAGRLPALCTEVLSVTADGSGRLRRVATGERVDDILVAGLARRRARALARALARFEDPETRAEGAGLPDRVGLLPLLELSGPLDAAVAGRWRSAARTLRVRAVLGVTERDVFQVDLDDDGPHALIAGTTGSGKSELLRTLIASMAVGADPEHLTFALVDYKGGGALDECARLPHVVGLVTDLDEQLGERALRCLEAELRYREHALRRAGTSHVRDYQRLRDTRRPDLEPMPRLVVVIDEFATLVRALPQFVDALVSVAQRGRSLGMHLIMATQRPSGSVSDAIKNNVKLRLALRLESAADSQDVIDSPAAASIGSRQWGRGFYRVSASEVLPVQTALSTGVTPSAAAAGAVSLLPFRLTSGERAGLAPPASGSGPPARAAGAPVAAGSAATEDLPSDLTRLVEAARKAGAAAGIVPPRRPWPDPLPSAVPLRALSDPRLGPAARALQTEATGLPAFALADDPDRQAQYPVGWDPAAGNMLIYGAVGAGASTTLAALALAEAAALPPDRLHLYVLDMGSGDLAPLQGLAHTGAYVGAAERARQIRLIRLLRRELDLRKAGGVVRGAMAGGPAVQGPATQGPATQGSAMAGDPGAPRPGAQGVTAAAPARWLVLIDNVGSLRSELEKDFAGLGVLDELERIFADGPAVGLHIIATGDRAGAIPSAWVALSRQKLLLRLADASEYSSFDIPRNAVPGYVPGRALVVATRQVVQVGHPGPELTSAVAEIAQLRPGAQRTAYPVVLLPELITADQLRGSGAVATTGPEPWCIPVGFTDSNLAPAALRLYEHEHALIAGPPRSGRSSALLAIAATVLGAVDPPTVVAFAPRRSPLRDLTAPVVVCCDYAELERTLDPFTGRTLLLVDDAETVPDTLGVIDRWIAKAGAGRHVIAAGRNDGVRRQYGMWTQRVRDGRCGVLLVPDHELDGDLLGVALPRQHRMAPVPGRGYLVSDGALDGVQLALVTAPGGAGKTVAGGRRGGSAYNDRGSDEINRSLDDRRGGPA</sequence>